<protein>
    <submittedName>
        <fullName evidence="2">Uncharacterized protein</fullName>
    </submittedName>
</protein>
<feature type="region of interest" description="Disordered" evidence="1">
    <location>
        <begin position="194"/>
        <end position="216"/>
    </location>
</feature>
<organism evidence="2 4">
    <name type="scientific">Rhizophagus irregularis (strain DAOM 197198w)</name>
    <name type="common">Glomus intraradices</name>
    <dbReference type="NCBI Taxonomy" id="1432141"/>
    <lineage>
        <taxon>Eukaryota</taxon>
        <taxon>Fungi</taxon>
        <taxon>Fungi incertae sedis</taxon>
        <taxon>Mucoromycota</taxon>
        <taxon>Glomeromycotina</taxon>
        <taxon>Glomeromycetes</taxon>
        <taxon>Glomerales</taxon>
        <taxon>Glomeraceae</taxon>
        <taxon>Rhizophagus</taxon>
    </lineage>
</organism>
<evidence type="ECO:0000313" key="3">
    <source>
        <dbReference type="EMBL" id="EXX74536.1"/>
    </source>
</evidence>
<dbReference type="AlphaFoldDB" id="A0A015JRP9"/>
<evidence type="ECO:0000313" key="2">
    <source>
        <dbReference type="EMBL" id="EXX69995.1"/>
    </source>
</evidence>
<keyword evidence="4" id="KW-1185">Reference proteome</keyword>
<feature type="compositionally biased region" description="Basic and acidic residues" evidence="1">
    <location>
        <begin position="109"/>
        <end position="127"/>
    </location>
</feature>
<accession>A0A015JRP9</accession>
<evidence type="ECO:0000256" key="1">
    <source>
        <dbReference type="SAM" id="MobiDB-lite"/>
    </source>
</evidence>
<evidence type="ECO:0000313" key="4">
    <source>
        <dbReference type="Proteomes" id="UP000022910"/>
    </source>
</evidence>
<dbReference type="EMBL" id="JEMT01012841">
    <property type="protein sequence ID" value="EXX74536.1"/>
    <property type="molecule type" value="Genomic_DNA"/>
</dbReference>
<sequence>MSKNKRSYKKLGSPPSQNSKKIKLSPSNHAPTCDDSTCTGCDVSEIEIVFTTEDGQGEIELSPVKLLHLALEESSKESSQEHGGGVAKRLFDMALEGFDKLLKKEEKEFESKEETVKDKEKEEETRPKVATKQTRCQYATCCVAFGIYLPFVEYIRKGVEIFKQITAEDVCYYDAWIGLGRARISLAKIEREMTQQSDLSEEEEEEKEEKESSITEQNSYNLATDALDKGLSILRSKDKDKYMTESILVAKDLKEYALSINHSKFNDYTQKILSQAINYLQTCYELDSKKLDQNNFAQGIWGSCLYYLAKLKTNQDSNDYIREFKLLLNSAIEKLLKAYNDSLEKDRFTEILGQAYILKTTIESDEEQIIEAYDKGLECLKEAYKLFPDNENLRDQLVTLDVFDSNSGNEDLEEDEEDEEEEE</sequence>
<name>A0A015JRP9_RHIIW</name>
<feature type="region of interest" description="Disordered" evidence="1">
    <location>
        <begin position="109"/>
        <end position="129"/>
    </location>
</feature>
<feature type="region of interest" description="Disordered" evidence="1">
    <location>
        <begin position="1"/>
        <end position="37"/>
    </location>
</feature>
<dbReference type="Proteomes" id="UP000022910">
    <property type="component" value="Unassembled WGS sequence"/>
</dbReference>
<feature type="compositionally biased region" description="Polar residues" evidence="1">
    <location>
        <begin position="14"/>
        <end position="37"/>
    </location>
</feature>
<proteinExistence type="predicted"/>
<dbReference type="OrthoDB" id="5573535at2759"/>
<comment type="caution">
    <text evidence="2">The sequence shown here is derived from an EMBL/GenBank/DDBJ whole genome shotgun (WGS) entry which is preliminary data.</text>
</comment>
<dbReference type="EMBL" id="JEMT01016754">
    <property type="protein sequence ID" value="EXX69995.1"/>
    <property type="molecule type" value="Genomic_DNA"/>
</dbReference>
<dbReference type="HOGENOM" id="CLU_691065_0_0_1"/>
<dbReference type="SMR" id="A0A015JRP9"/>
<dbReference type="Pfam" id="PF06552">
    <property type="entry name" value="TOM20_plant"/>
    <property type="match status" value="1"/>
</dbReference>
<dbReference type="Gene3D" id="1.25.40.10">
    <property type="entry name" value="Tetratricopeptide repeat domain"/>
    <property type="match status" value="1"/>
</dbReference>
<dbReference type="InterPro" id="IPR011990">
    <property type="entry name" value="TPR-like_helical_dom_sf"/>
</dbReference>
<feature type="compositionally biased region" description="Acidic residues" evidence="1">
    <location>
        <begin position="199"/>
        <end position="208"/>
    </location>
</feature>
<gene>
    <name evidence="3" type="ORF">RirG_050120</name>
    <name evidence="2" type="ORF">RirG_091400</name>
</gene>
<reference evidence="2 4" key="1">
    <citation type="submission" date="2014-02" db="EMBL/GenBank/DDBJ databases">
        <title>Single nucleus genome sequencing reveals high similarity among nuclei of an endomycorrhizal fungus.</title>
        <authorList>
            <person name="Lin K."/>
            <person name="Geurts R."/>
            <person name="Zhang Z."/>
            <person name="Limpens E."/>
            <person name="Saunders D.G."/>
            <person name="Mu D."/>
            <person name="Pang E."/>
            <person name="Cao H."/>
            <person name="Cha H."/>
            <person name="Lin T."/>
            <person name="Zhou Q."/>
            <person name="Shang Y."/>
            <person name="Li Y."/>
            <person name="Ivanov S."/>
            <person name="Sharma T."/>
            <person name="Velzen R.V."/>
            <person name="Ruijter N.D."/>
            <person name="Aanen D.K."/>
            <person name="Win J."/>
            <person name="Kamoun S."/>
            <person name="Bisseling T."/>
            <person name="Huang S."/>
        </authorList>
    </citation>
    <scope>NUCLEOTIDE SEQUENCE [LARGE SCALE GENOMIC DNA]</scope>
    <source>
        <strain evidence="2">DAOM 197198w</strain>
        <strain evidence="4">DAOM197198w</strain>
    </source>
</reference>